<feature type="compositionally biased region" description="Polar residues" evidence="2">
    <location>
        <begin position="1"/>
        <end position="19"/>
    </location>
</feature>
<evidence type="ECO:0000256" key="2">
    <source>
        <dbReference type="SAM" id="MobiDB-lite"/>
    </source>
</evidence>
<feature type="region of interest" description="Disordered" evidence="2">
    <location>
        <begin position="480"/>
        <end position="514"/>
    </location>
</feature>
<feature type="region of interest" description="Disordered" evidence="2">
    <location>
        <begin position="1"/>
        <end position="153"/>
    </location>
</feature>
<feature type="compositionally biased region" description="Pro residues" evidence="2">
    <location>
        <begin position="130"/>
        <end position="152"/>
    </location>
</feature>
<keyword evidence="1" id="KW-0175">Coiled coil</keyword>
<feature type="compositionally biased region" description="Polar residues" evidence="2">
    <location>
        <begin position="708"/>
        <end position="722"/>
    </location>
</feature>
<feature type="coiled-coil region" evidence="1">
    <location>
        <begin position="356"/>
        <end position="383"/>
    </location>
</feature>
<dbReference type="AlphaFoldDB" id="A0A0G4G573"/>
<organism evidence="3">
    <name type="scientific">Chromera velia CCMP2878</name>
    <dbReference type="NCBI Taxonomy" id="1169474"/>
    <lineage>
        <taxon>Eukaryota</taxon>
        <taxon>Sar</taxon>
        <taxon>Alveolata</taxon>
        <taxon>Colpodellida</taxon>
        <taxon>Chromeraceae</taxon>
        <taxon>Chromera</taxon>
    </lineage>
</organism>
<evidence type="ECO:0000313" key="3">
    <source>
        <dbReference type="EMBL" id="CEM23362.1"/>
    </source>
</evidence>
<feature type="coiled-coil region" evidence="1">
    <location>
        <begin position="253"/>
        <end position="322"/>
    </location>
</feature>
<feature type="compositionally biased region" description="Polar residues" evidence="2">
    <location>
        <begin position="33"/>
        <end position="50"/>
    </location>
</feature>
<feature type="compositionally biased region" description="Pro residues" evidence="2">
    <location>
        <begin position="547"/>
        <end position="558"/>
    </location>
</feature>
<dbReference type="VEuPathDB" id="CryptoDB:Cvel_20235"/>
<feature type="compositionally biased region" description="Low complexity" evidence="2">
    <location>
        <begin position="53"/>
        <end position="64"/>
    </location>
</feature>
<sequence length="812" mass="87337">MKSTKGAATTRARASNSVSRIAKKKLPVHPSERSCSTRPGASSLSQNKASKQVGVGRSTGVSGSLPHSPYPSLTAKLALSPRGSPEIPPNVPLRTWRALTASLKPKPAKPLIPSSPLPRRCLSARRAPSQSPPRSSPPNPKRPPTQAAPPSPFSVDAFMRRLEESGYGGDALGFDRVREASLRDRLVASEAGRRKATAAHQEVTKQLVQVTKERDVLLRQLREVRVREGRLVVKVEEAQEESRNVAGEFVTLRQCFAQEANEWKERASALESQKDELAERLARLTQSMQTQRNVAGEKEKQHAALTHKLRSSEAALRKAANEDAVASRNAVSEAERTVVALRTERDLWVSRHDAVVRSLSVMREGVERDLRDLQRRARQLETLCTRKLQLSRHEERELRDLCEDVKKQTGTGRAKPSQSPRRPLSTPRGHRLHTQGDRREKSVSASASHQGPFDLQFALASLRRDIDRLTEAKGLRDLPSSLSQAVLPTAEEDKGLQPDKTTLPTEGTHPPITHPDFVALLSHLQSAQEHDSPSAHVGTAAAALPYRPAPSHPPPPSPAKKGKTPPHRPTTLSGRGRITGPVTGTRLRPPPRSSHSSHQHQKTEPGLTSPPLPEVPRLTPSDGLPLYASQGGYGEAVLPGGEETHAPPLPVLAGDGAVPPTANPADNEMEKGVKPTLLQPPLAGNGREEKTAAVNQGESAAAQGKSAPMQSVQPPAMQSTAKQPGESWQGRVQLRGRVQIHPQNTAKGAAEADALPSRVPGGSGSTRLVESLAEEACARAVAASVSLLAAEQQAQGKETEAGDGLSLSVQKS</sequence>
<protein>
    <submittedName>
        <fullName evidence="3">Uncharacterized protein</fullName>
    </submittedName>
</protein>
<feature type="region of interest" description="Disordered" evidence="2">
    <location>
        <begin position="791"/>
        <end position="812"/>
    </location>
</feature>
<feature type="region of interest" description="Disordered" evidence="2">
    <location>
        <begin position="741"/>
        <end position="766"/>
    </location>
</feature>
<feature type="compositionally biased region" description="Polar residues" evidence="2">
    <location>
        <begin position="408"/>
        <end position="420"/>
    </location>
</feature>
<feature type="region of interest" description="Disordered" evidence="2">
    <location>
        <begin position="545"/>
        <end position="728"/>
    </location>
</feature>
<proteinExistence type="predicted"/>
<accession>A0A0G4G573</accession>
<name>A0A0G4G573_9ALVE</name>
<evidence type="ECO:0000256" key="1">
    <source>
        <dbReference type="SAM" id="Coils"/>
    </source>
</evidence>
<gene>
    <name evidence="3" type="ORF">Cvel_20235</name>
</gene>
<reference evidence="3" key="1">
    <citation type="submission" date="2014-11" db="EMBL/GenBank/DDBJ databases">
        <authorList>
            <person name="Otto D Thomas"/>
            <person name="Naeem Raeece"/>
        </authorList>
    </citation>
    <scope>NUCLEOTIDE SEQUENCE</scope>
</reference>
<feature type="region of interest" description="Disordered" evidence="2">
    <location>
        <begin position="403"/>
        <end position="449"/>
    </location>
</feature>
<dbReference type="EMBL" id="CDMZ01000887">
    <property type="protein sequence ID" value="CEM23362.1"/>
    <property type="molecule type" value="Genomic_DNA"/>
</dbReference>